<proteinExistence type="predicted"/>
<feature type="coiled-coil region" evidence="1">
    <location>
        <begin position="211"/>
        <end position="245"/>
    </location>
</feature>
<feature type="region of interest" description="Disordered" evidence="2">
    <location>
        <begin position="86"/>
        <end position="144"/>
    </location>
</feature>
<dbReference type="EMBL" id="LKHV01000005">
    <property type="protein sequence ID" value="KRG18764.1"/>
    <property type="molecule type" value="Genomic_DNA"/>
</dbReference>
<dbReference type="PANTHER" id="PTHR38043:SF1">
    <property type="entry name" value="PROTEIN HEMX"/>
    <property type="match status" value="1"/>
</dbReference>
<keyword evidence="3" id="KW-0812">Transmembrane</keyword>
<comment type="caution">
    <text evidence="4">The sequence shown here is derived from an EMBL/GenBank/DDBJ whole genome shotgun (WGS) entry which is preliminary data.</text>
</comment>
<sequence>MDKDKSKDNTDGKHASSKPVIVTHHGKKTDKVGASAAQDTASILPKDAGEVVGNPIDPGINPAKFIKNASSTESVRTAQVTKAVHEAPPSKAEALVQSPPKDQTDFWADNTITGDSIDDSFANASDEKADENTGKKNAPKMPPPVAPTVQKSWVTQALFGFSILSCVAVGAVSYIVYQLHSQIHQLNVSLAADQQSVKSLAARAESSLQSVTAVRAENELSQAQLKTLKSEIEAAQDQLIMQSGKSEWVLNEAYYLIQNADIQLQLNQDSHTAKAQLQIADRKIKALGYPQLAWVREALAKDIAALESTPVVDKHDIWTQLNVLESTLYTLRFKALVDENKEGSWVKAEDMAEEKATWQRVLMQTWNEFKSLIRVSRYDQDVMQPVLTKLEQKQLVKTLGLTLEQAKWALLKSDTIVYHESLNHLNLSIEQYFDATPSRETALKALEKLNGVVLTTKMPDVSQSLSALKKALETSKAPGVVQEQETNS</sequence>
<feature type="region of interest" description="Disordered" evidence="2">
    <location>
        <begin position="1"/>
        <end position="37"/>
    </location>
</feature>
<keyword evidence="3" id="KW-0472">Membrane</keyword>
<evidence type="ECO:0000256" key="2">
    <source>
        <dbReference type="SAM" id="MobiDB-lite"/>
    </source>
</evidence>
<dbReference type="PANTHER" id="PTHR38043">
    <property type="entry name" value="PROTEIN HEMX"/>
    <property type="match status" value="1"/>
</dbReference>
<dbReference type="AlphaFoldDB" id="A0A0Q9YE64"/>
<dbReference type="Pfam" id="PF04375">
    <property type="entry name" value="HemX"/>
    <property type="match status" value="1"/>
</dbReference>
<feature type="transmembrane region" description="Helical" evidence="3">
    <location>
        <begin position="157"/>
        <end position="177"/>
    </location>
</feature>
<gene>
    <name evidence="4" type="primary">hemX</name>
    <name evidence="5" type="ORF">CC99x_012310</name>
    <name evidence="4" type="ORF">CC99x_01245</name>
</gene>
<organism evidence="4">
    <name type="scientific">Candidatus Berkiella cookevillensis</name>
    <dbReference type="NCBI Taxonomy" id="437022"/>
    <lineage>
        <taxon>Bacteria</taxon>
        <taxon>Pseudomonadati</taxon>
        <taxon>Pseudomonadota</taxon>
        <taxon>Gammaproteobacteria</taxon>
        <taxon>Candidatus Berkiellales</taxon>
        <taxon>Candidatus Berkiellaceae</taxon>
        <taxon>Candidatus Berkiella</taxon>
    </lineage>
</organism>
<dbReference type="EMBL" id="LKHV02000001">
    <property type="protein sequence ID" value="MCS5709680.1"/>
    <property type="molecule type" value="Genomic_DNA"/>
</dbReference>
<dbReference type="GO" id="GO:0032259">
    <property type="term" value="P:methylation"/>
    <property type="evidence" value="ECO:0007669"/>
    <property type="project" value="UniProtKB-KW"/>
</dbReference>
<reference evidence="5" key="3">
    <citation type="submission" date="2021-06" db="EMBL/GenBank/DDBJ databases">
        <title>Genomic Description and Analysis of Intracellular Bacteria, Candidatus Berkiella cookevillensis and Candidatus Berkiella aquae.</title>
        <authorList>
            <person name="Kidane D.T."/>
            <person name="Mehari Y.T."/>
            <person name="Rice F.C."/>
            <person name="Arivett B.A."/>
            <person name="Farone A.L."/>
            <person name="Berk S.G."/>
            <person name="Farone M.B."/>
        </authorList>
    </citation>
    <scope>NUCLEOTIDE SEQUENCE</scope>
    <source>
        <strain evidence="5">CC99</strain>
    </source>
</reference>
<dbReference type="InterPro" id="IPR007470">
    <property type="entry name" value="HemX"/>
</dbReference>
<evidence type="ECO:0000313" key="6">
    <source>
        <dbReference type="Proteomes" id="UP000051494"/>
    </source>
</evidence>
<keyword evidence="4" id="KW-0808">Transferase</keyword>
<protein>
    <submittedName>
        <fullName evidence="4 5">Uroporphyrinogen-III C-methyltransferase</fullName>
        <ecNumber evidence="4 5">2.1.1.107</ecNumber>
    </submittedName>
</protein>
<dbReference type="STRING" id="437022.CC99x_01245"/>
<evidence type="ECO:0000256" key="3">
    <source>
        <dbReference type="SAM" id="Phobius"/>
    </source>
</evidence>
<dbReference type="EC" id="2.1.1.107" evidence="4 5"/>
<reference evidence="5" key="2">
    <citation type="journal article" date="2016" name="Genome Announc.">
        <title>Draft Genome Sequences of Two Novel Amoeba-Resistant Intranuclear Bacteria, 'Candidatus Berkiella cookevillensis' and 'Candidatus Berkiella aquae'.</title>
        <authorList>
            <person name="Mehari Y.T."/>
            <person name="Arivett B.A."/>
            <person name="Farone A.L."/>
            <person name="Gunderson J.H."/>
            <person name="Farone M.B."/>
        </authorList>
    </citation>
    <scope>NUCLEOTIDE SEQUENCE</scope>
    <source>
        <strain evidence="5">CC99</strain>
    </source>
</reference>
<evidence type="ECO:0000313" key="4">
    <source>
        <dbReference type="EMBL" id="KRG18764.1"/>
    </source>
</evidence>
<dbReference type="OrthoDB" id="5739852at2"/>
<feature type="compositionally biased region" description="Basic and acidic residues" evidence="2">
    <location>
        <begin position="1"/>
        <end position="14"/>
    </location>
</feature>
<feature type="compositionally biased region" description="Basic and acidic residues" evidence="2">
    <location>
        <begin position="125"/>
        <end position="134"/>
    </location>
</feature>
<dbReference type="GO" id="GO:0004851">
    <property type="term" value="F:uroporphyrin-III C-methyltransferase activity"/>
    <property type="evidence" value="ECO:0007669"/>
    <property type="project" value="UniProtKB-EC"/>
</dbReference>
<evidence type="ECO:0000313" key="5">
    <source>
        <dbReference type="EMBL" id="MCS5709680.1"/>
    </source>
</evidence>
<name>A0A0Q9YE64_9GAMM</name>
<dbReference type="Proteomes" id="UP000051494">
    <property type="component" value="Unassembled WGS sequence"/>
</dbReference>
<keyword evidence="1" id="KW-0175">Coiled coil</keyword>
<keyword evidence="4" id="KW-0489">Methyltransferase</keyword>
<reference evidence="4" key="1">
    <citation type="submission" date="2015-09" db="EMBL/GenBank/DDBJ databases">
        <title>Draft Genome Sequences of Two Novel Amoeba-resistant Intranuclear Bacteria, Candidatus Berkiella cookevillensis and Candidatus Berkiella aquae.</title>
        <authorList>
            <person name="Mehari Y.T."/>
            <person name="Arivett B.A."/>
            <person name="Farone A.L."/>
            <person name="Gunderson J.H."/>
            <person name="Farone M.B."/>
        </authorList>
    </citation>
    <scope>NUCLEOTIDE SEQUENCE [LARGE SCALE GENOMIC DNA]</scope>
    <source>
        <strain evidence="4">CC99</strain>
    </source>
</reference>
<evidence type="ECO:0000256" key="1">
    <source>
        <dbReference type="SAM" id="Coils"/>
    </source>
</evidence>
<dbReference type="RefSeq" id="WP_057624354.1">
    <property type="nucleotide sequence ID" value="NZ_LKHV02000001.1"/>
</dbReference>
<accession>A0A0Q9YE64</accession>
<keyword evidence="6" id="KW-1185">Reference proteome</keyword>
<keyword evidence="3" id="KW-1133">Transmembrane helix</keyword>